<comment type="caution">
    <text evidence="6">The sequence shown here is derived from an EMBL/GenBank/DDBJ whole genome shotgun (WGS) entry which is preliminary data.</text>
</comment>
<dbReference type="EMBL" id="BMVU01000003">
    <property type="protein sequence ID" value="GGX58756.1"/>
    <property type="molecule type" value="Genomic_DNA"/>
</dbReference>
<comment type="catalytic activity">
    <reaction evidence="4">
        <text>L-aspartate + L-glutamine + ATP + H2O = L-asparagine + L-glutamate + AMP + diphosphate + H(+)</text>
        <dbReference type="Rhea" id="RHEA:12228"/>
        <dbReference type="ChEBI" id="CHEBI:15377"/>
        <dbReference type="ChEBI" id="CHEBI:15378"/>
        <dbReference type="ChEBI" id="CHEBI:29985"/>
        <dbReference type="ChEBI" id="CHEBI:29991"/>
        <dbReference type="ChEBI" id="CHEBI:30616"/>
        <dbReference type="ChEBI" id="CHEBI:33019"/>
        <dbReference type="ChEBI" id="CHEBI:58048"/>
        <dbReference type="ChEBI" id="CHEBI:58359"/>
        <dbReference type="ChEBI" id="CHEBI:456215"/>
        <dbReference type="EC" id="6.3.5.4"/>
    </reaction>
</comment>
<gene>
    <name evidence="6" type="primary">asnB</name>
    <name evidence="6" type="ORF">GCM10010358_11070</name>
</gene>
<keyword evidence="3" id="KW-0061">Asparagine biosynthesis</keyword>
<keyword evidence="7" id="KW-1185">Reference proteome</keyword>
<proteinExistence type="predicted"/>
<dbReference type="Gene3D" id="3.40.50.620">
    <property type="entry name" value="HUPs"/>
    <property type="match status" value="1"/>
</dbReference>
<evidence type="ECO:0000256" key="1">
    <source>
        <dbReference type="ARBA" id="ARBA00005187"/>
    </source>
</evidence>
<sequence length="613" mass="64835">MVLPDSPAGTAVGGRLAGGAVLAYASGRPCLVTAAPRTVVRAEAGGARLAVIGDCPVTAGALRTMAARLSCPEDADAVAARLPGCFHLVAVVGDRVRVQGTASGLRRVFFTRLTGDGAGTVVAGDRAGVLAALAGADLDAEALAVRLLDQPPPVLTSPLWRGVRPVPPGDAAHLDPRGVRTRTWWTPPEPHLPLSRGAPAFADALREAVRVRVGEEEVVACDLSGGLDSTPVAFLADAAVRERHGRLVTFAHEVADPAHDDAHWTARALRHLSGEHVTALPEELPGWFAGVAQPVDGLDEPLPWLRALARVTATAGRLAGHGARVHLTGHGGDELTLLSSSYLHDLARTRPSALWPRLRNLRARTRWPHTACVRALADRRPYGTWLADQARLLTTPPSPLNVPDFGWELPWRLPAWTTPAAADTVSRRVLRAAPAARPCATARSQHQALSAVRATAPLMASLRELTARAGAAVHAPYLDDRVVAAALAVRLDHRAVPGRYKPLTVAAMRPHVPAACLARATKAEFSALLYEGLRAHRDQLHALADDALLVRLGLADPAALRELCVHTPVDAGAGRLALDVFVGVENWLRARSRAPHALVRPSTPAGVRDHAPS</sequence>
<protein>
    <recommendedName>
        <fullName evidence="2">asparagine synthase (glutamine-hydrolyzing)</fullName>
        <ecNumber evidence="2">6.3.5.4</ecNumber>
    </recommendedName>
</protein>
<evidence type="ECO:0000313" key="6">
    <source>
        <dbReference type="EMBL" id="GGX58756.1"/>
    </source>
</evidence>
<dbReference type="PANTHER" id="PTHR43284:SF1">
    <property type="entry name" value="ASPARAGINE SYNTHETASE"/>
    <property type="match status" value="1"/>
</dbReference>
<reference evidence="6" key="1">
    <citation type="journal article" date="2014" name="Int. J. Syst. Evol. Microbiol.">
        <title>Complete genome sequence of Corynebacterium casei LMG S-19264T (=DSM 44701T), isolated from a smear-ripened cheese.</title>
        <authorList>
            <consortium name="US DOE Joint Genome Institute (JGI-PGF)"/>
            <person name="Walter F."/>
            <person name="Albersmeier A."/>
            <person name="Kalinowski J."/>
            <person name="Ruckert C."/>
        </authorList>
    </citation>
    <scope>NUCLEOTIDE SEQUENCE</scope>
    <source>
        <strain evidence="6">JCM 4790</strain>
    </source>
</reference>
<accession>A0A918KCN5</accession>
<name>A0A918KCN5_9ACTN</name>
<dbReference type="InterPro" id="IPR051786">
    <property type="entry name" value="ASN_synthetase/amidase"/>
</dbReference>
<reference evidence="6" key="2">
    <citation type="submission" date="2020-09" db="EMBL/GenBank/DDBJ databases">
        <authorList>
            <person name="Sun Q."/>
            <person name="Ohkuma M."/>
        </authorList>
    </citation>
    <scope>NUCLEOTIDE SEQUENCE</scope>
    <source>
        <strain evidence="6">JCM 4790</strain>
    </source>
</reference>
<dbReference type="GO" id="GO:0005829">
    <property type="term" value="C:cytosol"/>
    <property type="evidence" value="ECO:0007669"/>
    <property type="project" value="TreeGrafter"/>
</dbReference>
<evidence type="ECO:0000256" key="4">
    <source>
        <dbReference type="ARBA" id="ARBA00048741"/>
    </source>
</evidence>
<evidence type="ECO:0000313" key="7">
    <source>
        <dbReference type="Proteomes" id="UP000619244"/>
    </source>
</evidence>
<dbReference type="GO" id="GO:0006529">
    <property type="term" value="P:asparagine biosynthetic process"/>
    <property type="evidence" value="ECO:0007669"/>
    <property type="project" value="UniProtKB-KW"/>
</dbReference>
<dbReference type="GO" id="GO:0004066">
    <property type="term" value="F:asparagine synthase (glutamine-hydrolyzing) activity"/>
    <property type="evidence" value="ECO:0007669"/>
    <property type="project" value="UniProtKB-EC"/>
</dbReference>
<evidence type="ECO:0000256" key="2">
    <source>
        <dbReference type="ARBA" id="ARBA00012737"/>
    </source>
</evidence>
<dbReference type="EC" id="6.3.5.4" evidence="2"/>
<comment type="pathway">
    <text evidence="1">Amino-acid biosynthesis; L-asparagine biosynthesis; L-asparagine from L-aspartate (L-Gln route): step 1/1.</text>
</comment>
<dbReference type="InterPro" id="IPR014729">
    <property type="entry name" value="Rossmann-like_a/b/a_fold"/>
</dbReference>
<feature type="domain" description="Asparagine synthetase" evidence="5">
    <location>
        <begin position="201"/>
        <end position="588"/>
    </location>
</feature>
<evidence type="ECO:0000259" key="5">
    <source>
        <dbReference type="Pfam" id="PF00733"/>
    </source>
</evidence>
<evidence type="ECO:0000256" key="3">
    <source>
        <dbReference type="ARBA" id="ARBA00022888"/>
    </source>
</evidence>
<dbReference type="AlphaFoldDB" id="A0A918KCN5"/>
<dbReference type="SUPFAM" id="SSF52402">
    <property type="entry name" value="Adenine nucleotide alpha hydrolases-like"/>
    <property type="match status" value="1"/>
</dbReference>
<dbReference type="InterPro" id="IPR001962">
    <property type="entry name" value="Asn_synthase"/>
</dbReference>
<organism evidence="6 7">
    <name type="scientific">Streptomyces minutiscleroticus</name>
    <dbReference type="NCBI Taxonomy" id="68238"/>
    <lineage>
        <taxon>Bacteria</taxon>
        <taxon>Bacillati</taxon>
        <taxon>Actinomycetota</taxon>
        <taxon>Actinomycetes</taxon>
        <taxon>Kitasatosporales</taxon>
        <taxon>Streptomycetaceae</taxon>
        <taxon>Streptomyces</taxon>
    </lineage>
</organism>
<dbReference type="Proteomes" id="UP000619244">
    <property type="component" value="Unassembled WGS sequence"/>
</dbReference>
<keyword evidence="3" id="KW-0028">Amino-acid biosynthesis</keyword>
<dbReference type="Pfam" id="PF00733">
    <property type="entry name" value="Asn_synthase"/>
    <property type="match status" value="1"/>
</dbReference>
<dbReference type="PANTHER" id="PTHR43284">
    <property type="entry name" value="ASPARAGINE SYNTHETASE (GLUTAMINE-HYDROLYZING)"/>
    <property type="match status" value="1"/>
</dbReference>